<reference evidence="9 10" key="1">
    <citation type="submission" date="2020-04" db="EMBL/GenBank/DDBJ databases">
        <title>Perkinsus chesapeaki whole genome sequence.</title>
        <authorList>
            <person name="Bogema D.R."/>
        </authorList>
    </citation>
    <scope>NUCLEOTIDE SEQUENCE [LARGE SCALE GENOMIC DNA]</scope>
    <source>
        <strain evidence="9">ATCC PRA-425</strain>
    </source>
</reference>
<proteinExistence type="inferred from homology"/>
<comment type="cofactor">
    <cofactor evidence="1">
        <name>pyridoxal 5'-phosphate</name>
        <dbReference type="ChEBI" id="CHEBI:597326"/>
    </cofactor>
</comment>
<feature type="disulfide bond" evidence="5">
    <location>
        <begin position="511"/>
        <end position="520"/>
    </location>
</feature>
<dbReference type="SUPFAM" id="SSF53383">
    <property type="entry name" value="PLP-dependent transferases"/>
    <property type="match status" value="1"/>
</dbReference>
<dbReference type="PROSITE" id="PS01186">
    <property type="entry name" value="EGF_2"/>
    <property type="match status" value="1"/>
</dbReference>
<dbReference type="PANTHER" id="PTHR48097:SF9">
    <property type="entry name" value="L-THREONINE ALDOLASE"/>
    <property type="match status" value="1"/>
</dbReference>
<evidence type="ECO:0000256" key="6">
    <source>
        <dbReference type="SAM" id="MobiDB-lite"/>
    </source>
</evidence>
<feature type="transmembrane region" description="Helical" evidence="7">
    <location>
        <begin position="887"/>
        <end position="907"/>
    </location>
</feature>
<feature type="region of interest" description="Disordered" evidence="6">
    <location>
        <begin position="57"/>
        <end position="81"/>
    </location>
</feature>
<keyword evidence="5" id="KW-0245">EGF-like domain</keyword>
<name>A0A7J6MG77_PERCH</name>
<dbReference type="SMART" id="SM00181">
    <property type="entry name" value="EGF"/>
    <property type="match status" value="7"/>
</dbReference>
<organism evidence="9 10">
    <name type="scientific">Perkinsus chesapeaki</name>
    <name type="common">Clam parasite</name>
    <name type="synonym">Perkinsus andrewsi</name>
    <dbReference type="NCBI Taxonomy" id="330153"/>
    <lineage>
        <taxon>Eukaryota</taxon>
        <taxon>Sar</taxon>
        <taxon>Alveolata</taxon>
        <taxon>Perkinsozoa</taxon>
        <taxon>Perkinsea</taxon>
        <taxon>Perkinsida</taxon>
        <taxon>Perkinsidae</taxon>
        <taxon>Perkinsus</taxon>
    </lineage>
</organism>
<gene>
    <name evidence="9" type="ORF">FOL47_001932</name>
</gene>
<dbReference type="InterPro" id="IPR001597">
    <property type="entry name" value="ArAA_b-elim_lyase/Thr_aldolase"/>
</dbReference>
<dbReference type="GO" id="GO:0006567">
    <property type="term" value="P:L-threonine catabolic process"/>
    <property type="evidence" value="ECO:0007669"/>
    <property type="project" value="TreeGrafter"/>
</dbReference>
<dbReference type="PANTHER" id="PTHR48097">
    <property type="entry name" value="L-THREONINE ALDOLASE-RELATED"/>
    <property type="match status" value="1"/>
</dbReference>
<comment type="caution">
    <text evidence="5">Lacks conserved residue(s) required for the propagation of feature annotation.</text>
</comment>
<dbReference type="EMBL" id="JAAPAO010000149">
    <property type="protein sequence ID" value="KAF4670609.1"/>
    <property type="molecule type" value="Genomic_DNA"/>
</dbReference>
<keyword evidence="7" id="KW-1133">Transmembrane helix</keyword>
<keyword evidence="5" id="KW-1015">Disulfide bond</keyword>
<dbReference type="InterPro" id="IPR015424">
    <property type="entry name" value="PyrdxlP-dep_Trfase"/>
</dbReference>
<evidence type="ECO:0000256" key="3">
    <source>
        <dbReference type="ARBA" id="ARBA00022898"/>
    </source>
</evidence>
<dbReference type="Gene3D" id="3.90.1150.10">
    <property type="entry name" value="Aspartate Aminotransferase, domain 1"/>
    <property type="match status" value="1"/>
</dbReference>
<dbReference type="Gene3D" id="3.40.640.10">
    <property type="entry name" value="Type I PLP-dependent aspartate aminotransferase-like (Major domain)"/>
    <property type="match status" value="1"/>
</dbReference>
<keyword evidence="3" id="KW-0663">Pyridoxal phosphate</keyword>
<evidence type="ECO:0000256" key="5">
    <source>
        <dbReference type="PROSITE-ProRule" id="PRU00076"/>
    </source>
</evidence>
<dbReference type="InterPro" id="IPR036383">
    <property type="entry name" value="TSP1_rpt_sf"/>
</dbReference>
<comment type="similarity">
    <text evidence="2">Belongs to the threonine aldolase family.</text>
</comment>
<protein>
    <recommendedName>
        <fullName evidence="8">EGF-like domain-containing protein</fullName>
    </recommendedName>
</protein>
<dbReference type="Pfam" id="PF01212">
    <property type="entry name" value="Beta_elim_lyase"/>
    <property type="match status" value="1"/>
</dbReference>
<dbReference type="SUPFAM" id="SSF82895">
    <property type="entry name" value="TSP-1 type 1 repeat"/>
    <property type="match status" value="1"/>
</dbReference>
<dbReference type="NCBIfam" id="NF041359">
    <property type="entry name" value="GntG_guanitoxin"/>
    <property type="match status" value="1"/>
</dbReference>
<comment type="caution">
    <text evidence="9">The sequence shown here is derived from an EMBL/GenBank/DDBJ whole genome shotgun (WGS) entry which is preliminary data.</text>
</comment>
<evidence type="ECO:0000313" key="9">
    <source>
        <dbReference type="EMBL" id="KAF4670609.1"/>
    </source>
</evidence>
<dbReference type="Proteomes" id="UP000591131">
    <property type="component" value="Unassembled WGS sequence"/>
</dbReference>
<dbReference type="SUPFAM" id="SSF57196">
    <property type="entry name" value="EGF/Laminin"/>
    <property type="match status" value="1"/>
</dbReference>
<dbReference type="GO" id="GO:0008732">
    <property type="term" value="F:L-allo-threonine aldolase activity"/>
    <property type="evidence" value="ECO:0007669"/>
    <property type="project" value="TreeGrafter"/>
</dbReference>
<keyword evidence="4" id="KW-0456">Lyase</keyword>
<evidence type="ECO:0000256" key="4">
    <source>
        <dbReference type="ARBA" id="ARBA00023239"/>
    </source>
</evidence>
<dbReference type="GO" id="GO:0005829">
    <property type="term" value="C:cytosol"/>
    <property type="evidence" value="ECO:0007669"/>
    <property type="project" value="TreeGrafter"/>
</dbReference>
<dbReference type="InterPro" id="IPR015421">
    <property type="entry name" value="PyrdxlP-dep_Trfase_major"/>
</dbReference>
<accession>A0A7J6MG77</accession>
<keyword evidence="10" id="KW-1185">Reference proteome</keyword>
<dbReference type="PROSITE" id="PS00022">
    <property type="entry name" value="EGF_1"/>
    <property type="match status" value="3"/>
</dbReference>
<dbReference type="InterPro" id="IPR015422">
    <property type="entry name" value="PyrdxlP-dep_Trfase_small"/>
</dbReference>
<keyword evidence="7" id="KW-0812">Transmembrane</keyword>
<dbReference type="InterPro" id="IPR023603">
    <property type="entry name" value="Low_specificity_L-TA-like"/>
</dbReference>
<dbReference type="Gene3D" id="2.10.25.10">
    <property type="entry name" value="Laminin"/>
    <property type="match status" value="3"/>
</dbReference>
<evidence type="ECO:0000313" key="10">
    <source>
        <dbReference type="Proteomes" id="UP000591131"/>
    </source>
</evidence>
<sequence length="1315" mass="143206">MYILYQLSFAALTAIGMKREPQGPLELEPSSAMFIPGAHFHVRVPLGATEEHWRTVLPPTHRPAPEEEQPSPGRGPRLFDVDSALRDPADPSSFVHAVLRTSSIPLGPNLGAYSIDGIADQKFPLVGMDRVVKEDPVTGKMVTGYWPLFGALTAGVYINKGTQSYWREVYGFNGATQTLNCDAGDVVIGVRWRSHAREAKRRAAAGEQNGAQDLEAYRDLIDIPDIQCTKLITAEVRAYGIDSTYQVTNVSYDTEQQTRDENIIASVKDVQQCMLTSVEGFMIKSDGSDDDRLKLNTCSGRLRETATPSSFLRWMLSARPSTDGSTDRKASSPQGLMEIDMGYKADPDIIEQILAGNYSFENDMFGPTNIESPAAAREEAMNKALEGMKNAWKLDKVPTIESVKESLPEKPWESSKLIVGSDQFLEGTMLGGRRAMAVTGFTTTNGMVEFVCGKIIACEKGTCRSNGCECLPGYEGPNCDVRSDPCRTRPCGKFGECVENFDKPTGYECQCQATWFGSHCETTTNMCLERIIFENETEWHVRDCGKGDCISTSGQFECSCHAGWERSQPGLTGKCDSEVQDCVGQWVGSTCNSQCMQEMTFKIFKPVRGSGTPCEHPAGKTRTEMCSWGDCKKCMGRDCNGRGTCDTTTGNCICEGIYSGDNCELERTECSDARCNGHGNCVGDGCQCVNGWTNEGPDSGPLNGIYCTKDPCDGCPEGQCDLRTGFCSCRAGTWSDVNRAAGETACELSSGTIDCVGEWGPWSTCQSDCQRRRYFTITTMPRNGGKHCPAKGGDQMQEACQMDNCCLLKDQDCLNGGTLLASSCTCLCSPGYQGSRCETKVTDADRILEREAIIDFSGDPVIPEQEPDADVVIESAQKMVEEKKSPILLILGGVFGVLVLAGAAYYYSKQHKKPKPPALDTDDFMAEVLGGVGDENLNLSAQQMSSVVELRSDTFTQPTDEMRRAMAEAYCGDDVWGMDPTVNAFQKEAADKFGFYAALYLPTATMSNLVAMLVHCEKKGSEIILGNKSHIHIYEQGGCSTIAGAHCRTVPNNPDGTLPLKEVELAIRPFESHYPITRAVCVENTHNLCGGRVLKPEYMKAIGDLCKKYGVKLHIDGSRIFNASVKLGVSVKELTKEADSVTLCLSKGLSAPLGALLLTRTEADAVLAHRFRKVLGGNMRQVGVVACCGQIAINKMVDRLAEDHKNATMLADGLAGIDGIVCDVSAVDTNMVRWGLHEKVQDRITCAKLVDALGADDGVSVKMICIERGIAIRAVTHRHITPDGITKAIEKVRRIMESSGSWPKLSSDDRVLTID</sequence>
<evidence type="ECO:0000256" key="2">
    <source>
        <dbReference type="ARBA" id="ARBA00006966"/>
    </source>
</evidence>
<evidence type="ECO:0000256" key="1">
    <source>
        <dbReference type="ARBA" id="ARBA00001933"/>
    </source>
</evidence>
<dbReference type="InterPro" id="IPR000742">
    <property type="entry name" value="EGF"/>
</dbReference>
<dbReference type="FunFam" id="3.40.640.10:FF:000030">
    <property type="entry name" value="Low-specificity L-threonine aldolase"/>
    <property type="match status" value="1"/>
</dbReference>
<evidence type="ECO:0000259" key="8">
    <source>
        <dbReference type="PROSITE" id="PS50026"/>
    </source>
</evidence>
<dbReference type="OrthoDB" id="283575at2759"/>
<dbReference type="PROSITE" id="PS50092">
    <property type="entry name" value="TSP1"/>
    <property type="match status" value="1"/>
</dbReference>
<feature type="transmembrane region" description="Helical" evidence="7">
    <location>
        <begin position="993"/>
        <end position="1014"/>
    </location>
</feature>
<dbReference type="InterPro" id="IPR000884">
    <property type="entry name" value="TSP1_rpt"/>
</dbReference>
<dbReference type="PROSITE" id="PS50026">
    <property type="entry name" value="EGF_3"/>
    <property type="match status" value="1"/>
</dbReference>
<dbReference type="SMART" id="SM00209">
    <property type="entry name" value="TSP1"/>
    <property type="match status" value="2"/>
</dbReference>
<feature type="domain" description="EGF-like" evidence="8">
    <location>
        <begin position="482"/>
        <end position="521"/>
    </location>
</feature>
<dbReference type="GO" id="GO:0006545">
    <property type="term" value="P:glycine biosynthetic process"/>
    <property type="evidence" value="ECO:0007669"/>
    <property type="project" value="TreeGrafter"/>
</dbReference>
<keyword evidence="7" id="KW-0472">Membrane</keyword>
<evidence type="ECO:0000256" key="7">
    <source>
        <dbReference type="SAM" id="Phobius"/>
    </source>
</evidence>
<dbReference type="CDD" id="cd00054">
    <property type="entry name" value="EGF_CA"/>
    <property type="match status" value="1"/>
</dbReference>